<sequence>MKTDFVCVNGIEMEYFSFGSGERAFVILPGVSTRSLMLSAMAVSAAYRAFGEEYTVYAFDRRRNMPDDYSVRQMASDTAAVMQTLGIADADIFGASQGGMMAMCIAVDHPELVHKMVLGSTAAKMDDRGREDTKRWITLAQSGDLTALTAELIDTLYSENTIGKYKDVLLHMNDGMTDYDIRRFILQTQALDDFDITGELHKIKCPVLVIGSEGDKVLPPSQSRRIAEALNASLYMYSDEYGHCVFDEAPDYKQRLLDFYHQP</sequence>
<name>A0A934U025_9FIRM</name>
<organism evidence="2 3">
    <name type="scientific">Ruminococcus difficilis</name>
    <dbReference type="NCBI Taxonomy" id="2763069"/>
    <lineage>
        <taxon>Bacteria</taxon>
        <taxon>Bacillati</taxon>
        <taxon>Bacillota</taxon>
        <taxon>Clostridia</taxon>
        <taxon>Eubacteriales</taxon>
        <taxon>Oscillospiraceae</taxon>
        <taxon>Ruminococcus</taxon>
    </lineage>
</organism>
<dbReference type="InterPro" id="IPR050471">
    <property type="entry name" value="AB_hydrolase"/>
</dbReference>
<dbReference type="Proteomes" id="UP000633365">
    <property type="component" value="Unassembled WGS sequence"/>
</dbReference>
<dbReference type="GO" id="GO:0016787">
    <property type="term" value="F:hydrolase activity"/>
    <property type="evidence" value="ECO:0007669"/>
    <property type="project" value="UniProtKB-KW"/>
</dbReference>
<feature type="domain" description="AB hydrolase-1" evidence="1">
    <location>
        <begin position="62"/>
        <end position="250"/>
    </location>
</feature>
<dbReference type="AlphaFoldDB" id="A0A934U025"/>
<accession>A0A934U025</accession>
<dbReference type="PANTHER" id="PTHR43433">
    <property type="entry name" value="HYDROLASE, ALPHA/BETA FOLD FAMILY PROTEIN"/>
    <property type="match status" value="1"/>
</dbReference>
<dbReference type="Pfam" id="PF00561">
    <property type="entry name" value="Abhydrolase_1"/>
    <property type="match status" value="1"/>
</dbReference>
<evidence type="ECO:0000313" key="2">
    <source>
        <dbReference type="EMBL" id="MBK6088093.1"/>
    </source>
</evidence>
<dbReference type="InterPro" id="IPR000073">
    <property type="entry name" value="AB_hydrolase_1"/>
</dbReference>
<keyword evidence="2" id="KW-0378">Hydrolase</keyword>
<dbReference type="EMBL" id="JAEQMG010000048">
    <property type="protein sequence ID" value="MBK6088093.1"/>
    <property type="molecule type" value="Genomic_DNA"/>
</dbReference>
<dbReference type="PANTHER" id="PTHR43433:SF5">
    <property type="entry name" value="AB HYDROLASE-1 DOMAIN-CONTAINING PROTEIN"/>
    <property type="match status" value="1"/>
</dbReference>
<proteinExistence type="predicted"/>
<dbReference type="InterPro" id="IPR029058">
    <property type="entry name" value="AB_hydrolase_fold"/>
</dbReference>
<dbReference type="PRINTS" id="PR00111">
    <property type="entry name" value="ABHYDROLASE"/>
</dbReference>
<evidence type="ECO:0000313" key="3">
    <source>
        <dbReference type="Proteomes" id="UP000633365"/>
    </source>
</evidence>
<gene>
    <name evidence="2" type="ORF">JKK62_05410</name>
</gene>
<dbReference type="Gene3D" id="3.40.50.1820">
    <property type="entry name" value="alpha/beta hydrolase"/>
    <property type="match status" value="1"/>
</dbReference>
<reference evidence="2" key="1">
    <citation type="submission" date="2021-01" db="EMBL/GenBank/DDBJ databases">
        <title>Genome public.</title>
        <authorList>
            <person name="Liu C."/>
            <person name="Sun Q."/>
        </authorList>
    </citation>
    <scope>NUCLEOTIDE SEQUENCE</scope>
    <source>
        <strain evidence="2">M6</strain>
    </source>
</reference>
<keyword evidence="3" id="KW-1185">Reference proteome</keyword>
<evidence type="ECO:0000259" key="1">
    <source>
        <dbReference type="Pfam" id="PF00561"/>
    </source>
</evidence>
<comment type="caution">
    <text evidence="2">The sequence shown here is derived from an EMBL/GenBank/DDBJ whole genome shotgun (WGS) entry which is preliminary data.</text>
</comment>
<protein>
    <submittedName>
        <fullName evidence="2">Alpha/beta hydrolase</fullName>
    </submittedName>
</protein>
<dbReference type="RefSeq" id="WP_186832904.1">
    <property type="nucleotide sequence ID" value="NZ_JAEQMG010000048.1"/>
</dbReference>
<dbReference type="SUPFAM" id="SSF53474">
    <property type="entry name" value="alpha/beta-Hydrolases"/>
    <property type="match status" value="1"/>
</dbReference>